<name>A0A9D5A4X4_PEA</name>
<dbReference type="Gramene" id="Psat06G0196700-T1">
    <property type="protein sequence ID" value="KAI5395619.1"/>
    <property type="gene ID" value="KIW84_061967"/>
</dbReference>
<dbReference type="Pfam" id="PF26130">
    <property type="entry name" value="PB1-like"/>
    <property type="match status" value="1"/>
</dbReference>
<evidence type="ECO:0000313" key="3">
    <source>
        <dbReference type="EMBL" id="KAI5395619.1"/>
    </source>
</evidence>
<organism evidence="3 4">
    <name type="scientific">Pisum sativum</name>
    <name type="common">Garden pea</name>
    <name type="synonym">Lathyrus oleraceus</name>
    <dbReference type="NCBI Taxonomy" id="3888"/>
    <lineage>
        <taxon>Eukaryota</taxon>
        <taxon>Viridiplantae</taxon>
        <taxon>Streptophyta</taxon>
        <taxon>Embryophyta</taxon>
        <taxon>Tracheophyta</taxon>
        <taxon>Spermatophyta</taxon>
        <taxon>Magnoliopsida</taxon>
        <taxon>eudicotyledons</taxon>
        <taxon>Gunneridae</taxon>
        <taxon>Pentapetalae</taxon>
        <taxon>rosids</taxon>
        <taxon>fabids</taxon>
        <taxon>Fabales</taxon>
        <taxon>Fabaceae</taxon>
        <taxon>Papilionoideae</taxon>
        <taxon>50 kb inversion clade</taxon>
        <taxon>NPAAA clade</taxon>
        <taxon>Hologalegina</taxon>
        <taxon>IRL clade</taxon>
        <taxon>Fabeae</taxon>
        <taxon>Lathyrus</taxon>
    </lineage>
</organism>
<dbReference type="EMBL" id="JAMSHJ010000006">
    <property type="protein sequence ID" value="KAI5395619.1"/>
    <property type="molecule type" value="Genomic_DNA"/>
</dbReference>
<accession>A0A9D5A4X4</accession>
<dbReference type="InterPro" id="IPR058594">
    <property type="entry name" value="PB1-like_dom_pln"/>
</dbReference>
<evidence type="ECO:0000313" key="4">
    <source>
        <dbReference type="Proteomes" id="UP001058974"/>
    </source>
</evidence>
<keyword evidence="4" id="KW-1185">Reference proteome</keyword>
<gene>
    <name evidence="3" type="ORF">KIW84_061967</name>
</gene>
<dbReference type="Proteomes" id="UP001058974">
    <property type="component" value="Chromosome 6"/>
</dbReference>
<feature type="region of interest" description="Disordered" evidence="1">
    <location>
        <begin position="139"/>
        <end position="254"/>
    </location>
</feature>
<comment type="caution">
    <text evidence="3">The sequence shown here is derived from an EMBL/GenBank/DDBJ whole genome shotgun (WGS) entry which is preliminary data.</text>
</comment>
<feature type="compositionally biased region" description="Basic and acidic residues" evidence="1">
    <location>
        <begin position="172"/>
        <end position="185"/>
    </location>
</feature>
<proteinExistence type="predicted"/>
<evidence type="ECO:0000256" key="1">
    <source>
        <dbReference type="SAM" id="MobiDB-lite"/>
    </source>
</evidence>
<feature type="domain" description="PB1-like" evidence="2">
    <location>
        <begin position="11"/>
        <end position="83"/>
    </location>
</feature>
<dbReference type="AlphaFoldDB" id="A0A9D5A4X4"/>
<sequence length="254" mass="27907">MFVEFNILGYDGLEEVWQVDPDFWSYFEMLGELKDLGYSKVRILWYYDAMEDNELVLLKDDTGINRTEMIALINGNVHLYFMHPIYGEEQILSLENSVGPNGVEEDKLEDDTLDDLNNGVKGTFDDLGTFEDLNNLGDKFDEGGTTSVEDTTAVGQEDSFKNVNLDGTTEGIDQKDSCHNVKEEDGGSENDNDLNVNIEDSGEDIIGNGEEIVVDKEDGKGKGNGKGKIKGNGKGKGKDKGKGKSKGKGKGVIP</sequence>
<feature type="compositionally biased region" description="Basic residues" evidence="1">
    <location>
        <begin position="223"/>
        <end position="235"/>
    </location>
</feature>
<reference evidence="3 4" key="1">
    <citation type="journal article" date="2022" name="Nat. Genet.">
        <title>Improved pea reference genome and pan-genome highlight genomic features and evolutionary characteristics.</title>
        <authorList>
            <person name="Yang T."/>
            <person name="Liu R."/>
            <person name="Luo Y."/>
            <person name="Hu S."/>
            <person name="Wang D."/>
            <person name="Wang C."/>
            <person name="Pandey M.K."/>
            <person name="Ge S."/>
            <person name="Xu Q."/>
            <person name="Li N."/>
            <person name="Li G."/>
            <person name="Huang Y."/>
            <person name="Saxena R.K."/>
            <person name="Ji Y."/>
            <person name="Li M."/>
            <person name="Yan X."/>
            <person name="He Y."/>
            <person name="Liu Y."/>
            <person name="Wang X."/>
            <person name="Xiang C."/>
            <person name="Varshney R.K."/>
            <person name="Ding H."/>
            <person name="Gao S."/>
            <person name="Zong X."/>
        </authorList>
    </citation>
    <scope>NUCLEOTIDE SEQUENCE [LARGE SCALE GENOMIC DNA]</scope>
    <source>
        <strain evidence="3 4">cv. Zhongwan 6</strain>
    </source>
</reference>
<feature type="compositionally biased region" description="Basic residues" evidence="1">
    <location>
        <begin position="243"/>
        <end position="254"/>
    </location>
</feature>
<feature type="compositionally biased region" description="Polar residues" evidence="1">
    <location>
        <begin position="144"/>
        <end position="154"/>
    </location>
</feature>
<protein>
    <recommendedName>
        <fullName evidence="2">PB1-like domain-containing protein</fullName>
    </recommendedName>
</protein>
<evidence type="ECO:0000259" key="2">
    <source>
        <dbReference type="Pfam" id="PF26130"/>
    </source>
</evidence>